<keyword evidence="1" id="KW-0472">Membrane</keyword>
<dbReference type="STRING" id="426756.SAMN04488126_11949"/>
<dbReference type="Proteomes" id="UP000198823">
    <property type="component" value="Unassembled WGS sequence"/>
</dbReference>
<feature type="transmembrane region" description="Helical" evidence="1">
    <location>
        <begin position="155"/>
        <end position="176"/>
    </location>
</feature>
<sequence>MDLFDGPTHRTDAKGVLEKWQFDENNRIDAGTATVRIQILYKIINERKVDGLLEFPDQMVLRDRIMYLFSGLIGLSLVGMFLESWRLILYPYLVVIGVAITVGMWNVVKKRPGMLWVPILIAGGYLALFIILDVITRNDPAGGSSYVLGMTPGLAIYLLGILPLAVLASLIYALIFDPGDVAEMEQEFRTGEAAE</sequence>
<evidence type="ECO:0000313" key="3">
    <source>
        <dbReference type="Proteomes" id="UP000198823"/>
    </source>
</evidence>
<evidence type="ECO:0000256" key="1">
    <source>
        <dbReference type="SAM" id="Phobius"/>
    </source>
</evidence>
<dbReference type="AlphaFoldDB" id="A0A1G7FKG6"/>
<gene>
    <name evidence="2" type="ORF">SAMN04488126_11949</name>
</gene>
<feature type="transmembrane region" description="Helical" evidence="1">
    <location>
        <begin position="88"/>
        <end position="108"/>
    </location>
</feature>
<protein>
    <submittedName>
        <fullName evidence="2">Uncharacterized protein</fullName>
    </submittedName>
</protein>
<organism evidence="2 3">
    <name type="scientific">Bhargavaea beijingensis</name>
    <dbReference type="NCBI Taxonomy" id="426756"/>
    <lineage>
        <taxon>Bacteria</taxon>
        <taxon>Bacillati</taxon>
        <taxon>Bacillota</taxon>
        <taxon>Bacilli</taxon>
        <taxon>Bacillales</taxon>
        <taxon>Caryophanaceae</taxon>
        <taxon>Bhargavaea</taxon>
    </lineage>
</organism>
<name>A0A1G7FKG6_9BACL</name>
<evidence type="ECO:0000313" key="2">
    <source>
        <dbReference type="EMBL" id="SDE76421.1"/>
    </source>
</evidence>
<proteinExistence type="predicted"/>
<dbReference type="EMBL" id="FNAR01000019">
    <property type="protein sequence ID" value="SDE76421.1"/>
    <property type="molecule type" value="Genomic_DNA"/>
</dbReference>
<accession>A0A1G7FKG6</accession>
<keyword evidence="1" id="KW-1133">Transmembrane helix</keyword>
<keyword evidence="1" id="KW-0812">Transmembrane</keyword>
<reference evidence="2 3" key="1">
    <citation type="submission" date="2016-10" db="EMBL/GenBank/DDBJ databases">
        <authorList>
            <person name="de Groot N.N."/>
        </authorList>
    </citation>
    <scope>NUCLEOTIDE SEQUENCE [LARGE SCALE GENOMIC DNA]</scope>
    <source>
        <strain evidence="2 3">CGMCC 1.6762</strain>
    </source>
</reference>
<feature type="transmembrane region" description="Helical" evidence="1">
    <location>
        <begin position="115"/>
        <end position="135"/>
    </location>
</feature>
<feature type="transmembrane region" description="Helical" evidence="1">
    <location>
        <begin position="65"/>
        <end position="82"/>
    </location>
</feature>